<evidence type="ECO:0000313" key="1">
    <source>
        <dbReference type="EMBL" id="MDQ5767564.1"/>
    </source>
</evidence>
<dbReference type="PANTHER" id="PTHR34235">
    <property type="entry name" value="SLR1203 PROTEIN-RELATED"/>
    <property type="match status" value="1"/>
</dbReference>
<organism evidence="2">
    <name type="scientific">Thiothrix subterranea</name>
    <dbReference type="NCBI Taxonomy" id="2735563"/>
    <lineage>
        <taxon>Bacteria</taxon>
        <taxon>Pseudomonadati</taxon>
        <taxon>Pseudomonadota</taxon>
        <taxon>Gammaproteobacteria</taxon>
        <taxon>Thiotrichales</taxon>
        <taxon>Thiotrichaceae</taxon>
        <taxon>Thiothrix</taxon>
    </lineage>
</organism>
<accession>A0AA51R335</accession>
<dbReference type="Gene3D" id="1.20.1220.20">
    <property type="entry name" value="Uncharcterised protein PF01724"/>
    <property type="match status" value="1"/>
</dbReference>
<evidence type="ECO:0000313" key="2">
    <source>
        <dbReference type="EMBL" id="WML88554.1"/>
    </source>
</evidence>
<reference evidence="2 3" key="1">
    <citation type="submission" date="2023-08" db="EMBL/GenBank/DDBJ databases">
        <title>New molecular markers tilS and rpoB for phylogenetic and monitoring studies of the genus Thiothrix biodiversity.</title>
        <authorList>
            <person name="Ravin N.V."/>
            <person name="Smolyakov D."/>
            <person name="Markov N.D."/>
            <person name="Beletsky A.V."/>
            <person name="Mardanov A.V."/>
            <person name="Rudenko T.S."/>
            <person name="Grabovich M.Y."/>
        </authorList>
    </citation>
    <scope>NUCLEOTIDE SEQUENCE</scope>
    <source>
        <strain evidence="2">DNT52</strain>
        <strain evidence="1 3">H33</strain>
    </source>
</reference>
<proteinExistence type="predicted"/>
<protein>
    <submittedName>
        <fullName evidence="2">DUF29 domain-containing protein</fullName>
    </submittedName>
</protein>
<gene>
    <name evidence="1" type="ORF">RCC75_03445</name>
    <name evidence="2" type="ORF">RCG00_09290</name>
</gene>
<dbReference type="EMBL" id="JAVFKN010000002">
    <property type="protein sequence ID" value="MDQ5767564.1"/>
    <property type="molecule type" value="Genomic_DNA"/>
</dbReference>
<dbReference type="Pfam" id="PF01724">
    <property type="entry name" value="DUF29"/>
    <property type="match status" value="1"/>
</dbReference>
<dbReference type="Proteomes" id="UP001229862">
    <property type="component" value="Chromosome"/>
</dbReference>
<sequence>MNQATYDQDLYTWSLQQSQLLRERKFDQVDWEHIIEEIEDMSKSEKRALQSFLETLLMHLLKWQYQPAYQGNSWKFTIIEQRERILEHLQENPGLKSKLPELIIRAYGYAVKGAMRETGLPIRHFPENCPWTYETFMDETFWPESGITP</sequence>
<name>A0AA51R335_9GAMM</name>
<dbReference type="EMBL" id="CP133217">
    <property type="protein sequence ID" value="WML88554.1"/>
    <property type="molecule type" value="Genomic_DNA"/>
</dbReference>
<dbReference type="RefSeq" id="WP_308133731.1">
    <property type="nucleotide sequence ID" value="NZ_CP133197.1"/>
</dbReference>
<dbReference type="Proteomes" id="UP001223336">
    <property type="component" value="Unassembled WGS sequence"/>
</dbReference>
<dbReference type="AlphaFoldDB" id="A0AA51R335"/>
<evidence type="ECO:0000313" key="3">
    <source>
        <dbReference type="Proteomes" id="UP001223336"/>
    </source>
</evidence>
<keyword evidence="3" id="KW-1185">Reference proteome</keyword>
<dbReference type="InterPro" id="IPR002636">
    <property type="entry name" value="DUF29"/>
</dbReference>